<dbReference type="GO" id="GO:0003723">
    <property type="term" value="F:RNA binding"/>
    <property type="evidence" value="ECO:0007669"/>
    <property type="project" value="InterPro"/>
</dbReference>
<dbReference type="InterPro" id="IPR018669">
    <property type="entry name" value="Toxin_HigB"/>
</dbReference>
<dbReference type="EC" id="3.1.-.-" evidence="1"/>
<keyword evidence="1" id="KW-0378">Hydrolase</keyword>
<dbReference type="Proteomes" id="UP000540929">
    <property type="component" value="Unassembled WGS sequence"/>
</dbReference>
<reference evidence="1 2" key="1">
    <citation type="submission" date="2020-07" db="EMBL/GenBank/DDBJ databases">
        <title>Exploring microbial biodiversity for novel pathways involved in the catabolism of aromatic compounds derived from lignin.</title>
        <authorList>
            <person name="Elkins J."/>
        </authorList>
    </citation>
    <scope>NUCLEOTIDE SEQUENCE [LARGE SCALE GENOMIC DNA]</scope>
    <source>
        <strain evidence="1 2">H2C3C</strain>
    </source>
</reference>
<evidence type="ECO:0000313" key="1">
    <source>
        <dbReference type="EMBL" id="NYH24704.1"/>
    </source>
</evidence>
<dbReference type="RefSeq" id="WP_179744773.1">
    <property type="nucleotide sequence ID" value="NZ_JACCAS010000001.1"/>
</dbReference>
<dbReference type="GO" id="GO:0016787">
    <property type="term" value="F:hydrolase activity"/>
    <property type="evidence" value="ECO:0007669"/>
    <property type="project" value="UniProtKB-KW"/>
</dbReference>
<keyword evidence="2" id="KW-1185">Reference proteome</keyword>
<gene>
    <name evidence="1" type="ORF">GGD40_004183</name>
</gene>
<accession>A0A7Y9WPG2</accession>
<dbReference type="GO" id="GO:0004519">
    <property type="term" value="F:endonuclease activity"/>
    <property type="evidence" value="ECO:0007669"/>
    <property type="project" value="InterPro"/>
</dbReference>
<proteinExistence type="predicted"/>
<dbReference type="Pfam" id="PF09907">
    <property type="entry name" value="HigB_toxin"/>
    <property type="match status" value="1"/>
</dbReference>
<dbReference type="AlphaFoldDB" id="A0A7Y9WPG2"/>
<organism evidence="1 2">
    <name type="scientific">Paraburkholderia bryophila</name>
    <dbReference type="NCBI Taxonomy" id="420952"/>
    <lineage>
        <taxon>Bacteria</taxon>
        <taxon>Pseudomonadati</taxon>
        <taxon>Pseudomonadota</taxon>
        <taxon>Betaproteobacteria</taxon>
        <taxon>Burkholderiales</taxon>
        <taxon>Burkholderiaceae</taxon>
        <taxon>Paraburkholderia</taxon>
    </lineage>
</organism>
<protein>
    <submittedName>
        <fullName evidence="1">mRNA interferase HigB</fullName>
        <ecNumber evidence="1">3.1.-.-</ecNumber>
    </submittedName>
</protein>
<dbReference type="GO" id="GO:0110001">
    <property type="term" value="C:toxin-antitoxin complex"/>
    <property type="evidence" value="ECO:0007669"/>
    <property type="project" value="InterPro"/>
</dbReference>
<name>A0A7Y9WPG2_9BURK</name>
<evidence type="ECO:0000313" key="2">
    <source>
        <dbReference type="Proteomes" id="UP000540929"/>
    </source>
</evidence>
<dbReference type="EMBL" id="JACCAS010000001">
    <property type="protein sequence ID" value="NYH24704.1"/>
    <property type="molecule type" value="Genomic_DNA"/>
</dbReference>
<sequence>MNIVSKQTYLRACEDYPAAAGFLKAWYDDALAAKWSSPQDVKNRYANASIIANNRVVFNIKGNDYRLITGINYSFQAVYIKFFGTHAEYNEVDAATVELRRK</sequence>
<comment type="caution">
    <text evidence="1">The sequence shown here is derived from an EMBL/GenBank/DDBJ whole genome shotgun (WGS) entry which is preliminary data.</text>
</comment>